<dbReference type="VEuPathDB" id="AmoebaDB:EHI8A_057960"/>
<keyword evidence="3 8" id="KW-0812">Transmembrane</keyword>
<proteinExistence type="predicted"/>
<comment type="subcellular location">
    <subcellularLocation>
        <location evidence="1">Membrane</location>
        <topology evidence="1">Single-pass type IV membrane protein</topology>
    </subcellularLocation>
</comment>
<evidence type="ECO:0000259" key="9">
    <source>
        <dbReference type="PROSITE" id="PS50192"/>
    </source>
</evidence>
<accession>A0A5K1U139</accession>
<evidence type="ECO:0000256" key="3">
    <source>
        <dbReference type="ARBA" id="ARBA00022692"/>
    </source>
</evidence>
<dbReference type="Gene3D" id="1.20.5.110">
    <property type="match status" value="1"/>
</dbReference>
<keyword evidence="7" id="KW-0175">Coiled coil</keyword>
<evidence type="ECO:0000256" key="4">
    <source>
        <dbReference type="ARBA" id="ARBA00022927"/>
    </source>
</evidence>
<feature type="coiled-coil region" evidence="7">
    <location>
        <begin position="1"/>
        <end position="59"/>
    </location>
</feature>
<keyword evidence="4" id="KW-0653">Protein transport</keyword>
<dbReference type="CDD" id="cd15861">
    <property type="entry name" value="SNARE_SNAP25N_23N_29N_SEC9N"/>
    <property type="match status" value="1"/>
</dbReference>
<evidence type="ECO:0000256" key="5">
    <source>
        <dbReference type="ARBA" id="ARBA00022989"/>
    </source>
</evidence>
<reference evidence="10 11" key="1">
    <citation type="submission" date="2016-05" db="EMBL/GenBank/DDBJ databases">
        <title>First whole genome sequencing of Entamoeba histolytica HM1:IMSS-clone-6.</title>
        <authorList>
            <person name="Mukherjee Avik.K."/>
            <person name="Izumyama S."/>
            <person name="Nakada-Tsukui K."/>
            <person name="Nozaki T."/>
        </authorList>
    </citation>
    <scope>NUCLEOTIDE SEQUENCE [LARGE SCALE GENOMIC DNA]</scope>
    <source>
        <strain evidence="10 11">HM1:IMSS clone 6</strain>
    </source>
</reference>
<dbReference type="GO" id="GO:0006906">
    <property type="term" value="P:vesicle fusion"/>
    <property type="evidence" value="ECO:0007669"/>
    <property type="project" value="TreeGrafter"/>
</dbReference>
<dbReference type="GO" id="GO:0012507">
    <property type="term" value="C:ER to Golgi transport vesicle membrane"/>
    <property type="evidence" value="ECO:0007669"/>
    <property type="project" value="TreeGrafter"/>
</dbReference>
<dbReference type="GO" id="GO:0005794">
    <property type="term" value="C:Golgi apparatus"/>
    <property type="evidence" value="ECO:0007669"/>
    <property type="project" value="TreeGrafter"/>
</dbReference>
<feature type="domain" description="T-SNARE coiled-coil homology" evidence="9">
    <location>
        <begin position="8"/>
        <end position="70"/>
    </location>
</feature>
<feature type="transmembrane region" description="Helical" evidence="8">
    <location>
        <begin position="79"/>
        <end position="102"/>
    </location>
</feature>
<dbReference type="GO" id="GO:0000149">
    <property type="term" value="F:SNARE binding"/>
    <property type="evidence" value="ECO:0007669"/>
    <property type="project" value="TreeGrafter"/>
</dbReference>
<dbReference type="PROSITE" id="PS50192">
    <property type="entry name" value="T_SNARE"/>
    <property type="match status" value="1"/>
</dbReference>
<dbReference type="GO" id="GO:0031201">
    <property type="term" value="C:SNARE complex"/>
    <property type="evidence" value="ECO:0007669"/>
    <property type="project" value="InterPro"/>
</dbReference>
<organism evidence="10 11">
    <name type="scientific">Entamoeba histolytica</name>
    <dbReference type="NCBI Taxonomy" id="5759"/>
    <lineage>
        <taxon>Eukaryota</taxon>
        <taxon>Amoebozoa</taxon>
        <taxon>Evosea</taxon>
        <taxon>Archamoebae</taxon>
        <taxon>Mastigamoebida</taxon>
        <taxon>Entamoebidae</taxon>
        <taxon>Entamoeba</taxon>
    </lineage>
</organism>
<dbReference type="GO" id="GO:0031902">
    <property type="term" value="C:late endosome membrane"/>
    <property type="evidence" value="ECO:0007669"/>
    <property type="project" value="TreeGrafter"/>
</dbReference>
<dbReference type="OMA" id="YENEQIG"/>
<dbReference type="InterPro" id="IPR000727">
    <property type="entry name" value="T_SNARE_dom"/>
</dbReference>
<dbReference type="AlphaFoldDB" id="A0A5K1U139"/>
<sequence>MEEYNQAQSLLQQQNDMLDEALVIGRENEQIGAETHQMLVQQGEQLRGVNNKLDNIESNVTIADSKLKRMTFRLITDKFVQIGIIALLIIAILLVIFIKWILPLI</sequence>
<dbReference type="Proteomes" id="UP000078387">
    <property type="component" value="Unassembled WGS sequence"/>
</dbReference>
<dbReference type="GO" id="GO:0005484">
    <property type="term" value="F:SNAP receptor activity"/>
    <property type="evidence" value="ECO:0007669"/>
    <property type="project" value="InterPro"/>
</dbReference>
<evidence type="ECO:0000256" key="7">
    <source>
        <dbReference type="SAM" id="Coils"/>
    </source>
</evidence>
<dbReference type="VEuPathDB" id="AmoebaDB:EHI5A_049470"/>
<keyword evidence="6 8" id="KW-0472">Membrane</keyword>
<name>A0A5K1U139_ENTHI</name>
<dbReference type="PANTHER" id="PTHR21230:SF95">
    <property type="entry name" value="T-SNARE COILED-COIL HOMOLOGY DOMAIN-CONTAINING PROTEIN"/>
    <property type="match status" value="1"/>
</dbReference>
<dbReference type="SMART" id="SM00397">
    <property type="entry name" value="t_SNARE"/>
    <property type="match status" value="1"/>
</dbReference>
<evidence type="ECO:0000256" key="6">
    <source>
        <dbReference type="ARBA" id="ARBA00023136"/>
    </source>
</evidence>
<dbReference type="Pfam" id="PF12352">
    <property type="entry name" value="V-SNARE_C"/>
    <property type="match status" value="1"/>
</dbReference>
<keyword evidence="5 8" id="KW-1133">Transmembrane helix</keyword>
<dbReference type="PANTHER" id="PTHR21230">
    <property type="entry name" value="VESICLE TRANSPORT V-SNARE PROTEIN VTI1-RELATED"/>
    <property type="match status" value="1"/>
</dbReference>
<dbReference type="FunFam" id="1.20.5.110:FF:000159">
    <property type="entry name" value="EhSyntaxin G, putative"/>
    <property type="match status" value="1"/>
</dbReference>
<evidence type="ECO:0000256" key="2">
    <source>
        <dbReference type="ARBA" id="ARBA00022448"/>
    </source>
</evidence>
<dbReference type="VEuPathDB" id="AmoebaDB:KM1_108930"/>
<evidence type="ECO:0000313" key="11">
    <source>
        <dbReference type="Proteomes" id="UP000078387"/>
    </source>
</evidence>
<dbReference type="GO" id="GO:0005789">
    <property type="term" value="C:endoplasmic reticulum membrane"/>
    <property type="evidence" value="ECO:0007669"/>
    <property type="project" value="TreeGrafter"/>
</dbReference>
<dbReference type="GO" id="GO:0015031">
    <property type="term" value="P:protein transport"/>
    <property type="evidence" value="ECO:0007669"/>
    <property type="project" value="UniProtKB-KW"/>
</dbReference>
<evidence type="ECO:0000313" key="10">
    <source>
        <dbReference type="EMBL" id="GAT92109.1"/>
    </source>
</evidence>
<dbReference type="InterPro" id="IPR044766">
    <property type="entry name" value="NPSN/SNAP25-like_N_SNARE"/>
</dbReference>
<dbReference type="VEuPathDB" id="AmoebaDB:EHI7A_056900"/>
<dbReference type="EMBL" id="BDEQ01000001">
    <property type="protein sequence ID" value="GAT92109.1"/>
    <property type="molecule type" value="Genomic_DNA"/>
</dbReference>
<dbReference type="VEuPathDB" id="AmoebaDB:EHI_068480"/>
<keyword evidence="2" id="KW-0813">Transport</keyword>
<evidence type="ECO:0000256" key="8">
    <source>
        <dbReference type="SAM" id="Phobius"/>
    </source>
</evidence>
<comment type="caution">
    <text evidence="10">The sequence shown here is derived from an EMBL/GenBank/DDBJ whole genome shotgun (WGS) entry which is preliminary data.</text>
</comment>
<dbReference type="SUPFAM" id="SSF58038">
    <property type="entry name" value="SNARE fusion complex"/>
    <property type="match status" value="1"/>
</dbReference>
<evidence type="ECO:0000256" key="1">
    <source>
        <dbReference type="ARBA" id="ARBA00004211"/>
    </source>
</evidence>
<protein>
    <recommendedName>
        <fullName evidence="9">t-SNARE coiled-coil homology domain-containing protein</fullName>
    </recommendedName>
</protein>
<gene>
    <name evidence="10" type="ORF">CL6EHI_068480</name>
</gene>